<protein>
    <recommendedName>
        <fullName evidence="8">Transmembrane invasion protein</fullName>
    </recommendedName>
</protein>
<feature type="transmembrane region" description="Helical" evidence="5">
    <location>
        <begin position="6"/>
        <end position="31"/>
    </location>
</feature>
<evidence type="ECO:0000313" key="7">
    <source>
        <dbReference type="Proteomes" id="UP000189443"/>
    </source>
</evidence>
<dbReference type="GO" id="GO:0016020">
    <property type="term" value="C:membrane"/>
    <property type="evidence" value="ECO:0007669"/>
    <property type="project" value="UniProtKB-SubCell"/>
</dbReference>
<evidence type="ECO:0000256" key="3">
    <source>
        <dbReference type="ARBA" id="ARBA00022989"/>
    </source>
</evidence>
<dbReference type="EMBL" id="CP019724">
    <property type="protein sequence ID" value="AQS69097.1"/>
    <property type="molecule type" value="Genomic_DNA"/>
</dbReference>
<feature type="transmembrane region" description="Helical" evidence="5">
    <location>
        <begin position="68"/>
        <end position="88"/>
    </location>
</feature>
<organism evidence="6 7">
    <name type="scientific">Streptomyces pactum</name>
    <dbReference type="NCBI Taxonomy" id="68249"/>
    <lineage>
        <taxon>Bacteria</taxon>
        <taxon>Bacillati</taxon>
        <taxon>Actinomycetota</taxon>
        <taxon>Actinomycetes</taxon>
        <taxon>Kitasatosporales</taxon>
        <taxon>Streptomycetaceae</taxon>
        <taxon>Streptomyces</taxon>
    </lineage>
</organism>
<evidence type="ECO:0000256" key="5">
    <source>
        <dbReference type="SAM" id="Phobius"/>
    </source>
</evidence>
<dbReference type="AlphaFoldDB" id="A0A1S6JBF9"/>
<dbReference type="KEGG" id="spac:B1H29_21235"/>
<keyword evidence="4 5" id="KW-0472">Membrane</keyword>
<dbReference type="InterPro" id="IPR032808">
    <property type="entry name" value="DoxX"/>
</dbReference>
<evidence type="ECO:0000256" key="4">
    <source>
        <dbReference type="ARBA" id="ARBA00023136"/>
    </source>
</evidence>
<proteinExistence type="predicted"/>
<keyword evidence="3 5" id="KW-1133">Transmembrane helix</keyword>
<evidence type="ECO:0008006" key="8">
    <source>
        <dbReference type="Google" id="ProtNLM"/>
    </source>
</evidence>
<gene>
    <name evidence="6" type="ORF">B1H29_21235</name>
</gene>
<feature type="transmembrane region" description="Helical" evidence="5">
    <location>
        <begin position="43"/>
        <end position="62"/>
    </location>
</feature>
<dbReference type="Proteomes" id="UP000189443">
    <property type="component" value="Chromosome"/>
</dbReference>
<evidence type="ECO:0000256" key="2">
    <source>
        <dbReference type="ARBA" id="ARBA00022692"/>
    </source>
</evidence>
<keyword evidence="2 5" id="KW-0812">Transmembrane</keyword>
<evidence type="ECO:0000313" key="6">
    <source>
        <dbReference type="EMBL" id="AQS69097.1"/>
    </source>
</evidence>
<dbReference type="RefSeq" id="WP_055417430.1">
    <property type="nucleotide sequence ID" value="NZ_CP019724.1"/>
</dbReference>
<accession>A0A1S6JBF9</accession>
<feature type="transmembrane region" description="Helical" evidence="5">
    <location>
        <begin position="95"/>
        <end position="115"/>
    </location>
</feature>
<dbReference type="Pfam" id="PF13564">
    <property type="entry name" value="DoxX_2"/>
    <property type="match status" value="1"/>
</dbReference>
<keyword evidence="7" id="KW-1185">Reference proteome</keyword>
<reference evidence="6 7" key="1">
    <citation type="submission" date="2017-02" db="EMBL/GenBank/DDBJ databases">
        <title>Streptomyces pactum ACT12 Genome sequencing and assembly.</title>
        <authorList>
            <person name="Xue Q."/>
            <person name="Yan X."/>
            <person name="Jia L."/>
            <person name="Yan H."/>
        </authorList>
    </citation>
    <scope>NUCLEOTIDE SEQUENCE [LARGE SCALE GENOMIC DNA]</scope>
    <source>
        <strain evidence="6 7">ACT12</strain>
    </source>
</reference>
<sequence length="121" mass="12030">MFTAYVIVTVVAVAANAGIAVADLTGARFVLANSAEVKVPASWIPGLAVLKAAGAAGLLIGLLGPRSLGVAAAVGLVLFFVGAVVAHLRTRVFHNIAFPAGYLVLNAAALFLAAAEGPVVP</sequence>
<name>A0A1S6JBF9_9ACTN</name>
<evidence type="ECO:0000256" key="1">
    <source>
        <dbReference type="ARBA" id="ARBA00004141"/>
    </source>
</evidence>
<comment type="subcellular location">
    <subcellularLocation>
        <location evidence="1">Membrane</location>
        <topology evidence="1">Multi-pass membrane protein</topology>
    </subcellularLocation>
</comment>